<dbReference type="InterPro" id="IPR005000">
    <property type="entry name" value="Aldolase/citrate-lyase_domain"/>
</dbReference>
<dbReference type="PANTHER" id="PTHR32308:SF10">
    <property type="entry name" value="CITRATE LYASE SUBUNIT BETA"/>
    <property type="match status" value="1"/>
</dbReference>
<protein>
    <recommendedName>
        <fullName evidence="5">HpcH/HpaI aldolase/citrate lyase domain-containing protein</fullName>
    </recommendedName>
</protein>
<dbReference type="PANTHER" id="PTHR32308">
    <property type="entry name" value="LYASE BETA SUBUNIT, PUTATIVE (AFU_ORTHOLOGUE AFUA_4G13030)-RELATED"/>
    <property type="match status" value="1"/>
</dbReference>
<dbReference type="SUPFAM" id="SSF51621">
    <property type="entry name" value="Phosphoenolpyruvate/pyruvate domain"/>
    <property type="match status" value="1"/>
</dbReference>
<keyword evidence="7" id="KW-1185">Reference proteome</keyword>
<evidence type="ECO:0000256" key="2">
    <source>
        <dbReference type="ARBA" id="ARBA00022723"/>
    </source>
</evidence>
<dbReference type="AlphaFoldDB" id="A0ABD3QFV3"/>
<dbReference type="InterPro" id="IPR015813">
    <property type="entry name" value="Pyrv/PenolPyrv_kinase-like_dom"/>
</dbReference>
<feature type="domain" description="HpcH/HpaI aldolase/citrate lyase" evidence="5">
    <location>
        <begin position="115"/>
        <end position="364"/>
    </location>
</feature>
<evidence type="ECO:0000256" key="3">
    <source>
        <dbReference type="ARBA" id="ARBA00022842"/>
    </source>
</evidence>
<dbReference type="GO" id="GO:0046872">
    <property type="term" value="F:metal ion binding"/>
    <property type="evidence" value="ECO:0007669"/>
    <property type="project" value="UniProtKB-KW"/>
</dbReference>
<accession>A0ABD3QFV3</accession>
<dbReference type="Pfam" id="PF03328">
    <property type="entry name" value="HpcH_HpaI"/>
    <property type="match status" value="1"/>
</dbReference>
<keyword evidence="3" id="KW-0460">Magnesium</keyword>
<evidence type="ECO:0000256" key="1">
    <source>
        <dbReference type="ARBA" id="ARBA00001946"/>
    </source>
</evidence>
<evidence type="ECO:0000256" key="4">
    <source>
        <dbReference type="SAM" id="MobiDB-lite"/>
    </source>
</evidence>
<comment type="cofactor">
    <cofactor evidence="1">
        <name>Mg(2+)</name>
        <dbReference type="ChEBI" id="CHEBI:18420"/>
    </cofactor>
</comment>
<evidence type="ECO:0000313" key="6">
    <source>
        <dbReference type="EMBL" id="KAL3799120.1"/>
    </source>
</evidence>
<reference evidence="6 7" key="1">
    <citation type="journal article" date="2020" name="G3 (Bethesda)">
        <title>Improved Reference Genome for Cyclotella cryptica CCMP332, a Model for Cell Wall Morphogenesis, Salinity Adaptation, and Lipid Production in Diatoms (Bacillariophyta).</title>
        <authorList>
            <person name="Roberts W.R."/>
            <person name="Downey K.M."/>
            <person name="Ruck E.C."/>
            <person name="Traller J.C."/>
            <person name="Alverson A.J."/>
        </authorList>
    </citation>
    <scope>NUCLEOTIDE SEQUENCE [LARGE SCALE GENOMIC DNA]</scope>
    <source>
        <strain evidence="6 7">CCMP332</strain>
    </source>
</reference>
<comment type="caution">
    <text evidence="6">The sequence shown here is derived from an EMBL/GenBank/DDBJ whole genome shotgun (WGS) entry which is preliminary data.</text>
</comment>
<organism evidence="6 7">
    <name type="scientific">Cyclotella cryptica</name>
    <dbReference type="NCBI Taxonomy" id="29204"/>
    <lineage>
        <taxon>Eukaryota</taxon>
        <taxon>Sar</taxon>
        <taxon>Stramenopiles</taxon>
        <taxon>Ochrophyta</taxon>
        <taxon>Bacillariophyta</taxon>
        <taxon>Coscinodiscophyceae</taxon>
        <taxon>Thalassiosirophycidae</taxon>
        <taxon>Stephanodiscales</taxon>
        <taxon>Stephanodiscaceae</taxon>
        <taxon>Cyclotella</taxon>
    </lineage>
</organism>
<evidence type="ECO:0000259" key="5">
    <source>
        <dbReference type="Pfam" id="PF03328"/>
    </source>
</evidence>
<dbReference type="Gene3D" id="3.20.20.60">
    <property type="entry name" value="Phosphoenolpyruvate-binding domains"/>
    <property type="match status" value="1"/>
</dbReference>
<proteinExistence type="predicted"/>
<gene>
    <name evidence="6" type="ORF">HJC23_002248</name>
</gene>
<dbReference type="InterPro" id="IPR040442">
    <property type="entry name" value="Pyrv_kinase-like_dom_sf"/>
</dbReference>
<dbReference type="Proteomes" id="UP001516023">
    <property type="component" value="Unassembled WGS sequence"/>
</dbReference>
<feature type="region of interest" description="Disordered" evidence="4">
    <location>
        <begin position="1"/>
        <end position="24"/>
    </location>
</feature>
<evidence type="ECO:0000313" key="7">
    <source>
        <dbReference type="Proteomes" id="UP001516023"/>
    </source>
</evidence>
<dbReference type="EMBL" id="JABMIG020000041">
    <property type="protein sequence ID" value="KAL3799120.1"/>
    <property type="molecule type" value="Genomic_DNA"/>
</dbReference>
<sequence>MVDVNRKEEKREKGSPERERSKDLLRRKARVAVVQRSKKLSARLSSVILSARQISSQFHRRNITCSPMLPLSICARSLRCSARPSNRVERLTVRSLNTHLKNDGLHVDIPSLPFRSVLYVPASNTRALNKLSSLTGRSKPDAVMFDLEDGVGPDNKGQARENLVNFFEQSEGSTDSFFKLVRINRMDTPWFEADAITACRLLKNENSFDAVVLPKIEGWDDLEFATAHFQTHLASNVPFWAMMETPKAILSAAAIASHPRVHGLILGTNDLGKEIQLRPSTLASKAEGSDSLSAPKSTFSIGSTSATVREGLVTSLQTTILAARAYGKIVIDGVYNNFHDATGFHYECTQGKEWGMDGKTLIHPNQVSVTNQIFAPSDEEVDHATRVVECWNEAVDRENFSGVAVLDGALIELLHVKAARKILDSAQRIKSIETS</sequence>
<name>A0ABD3QFV3_9STRA</name>
<keyword evidence="2" id="KW-0479">Metal-binding</keyword>